<dbReference type="InterPro" id="IPR039261">
    <property type="entry name" value="FNR_nucleotide-bd"/>
</dbReference>
<evidence type="ECO:0000256" key="2">
    <source>
        <dbReference type="ARBA" id="ARBA00004202"/>
    </source>
</evidence>
<keyword evidence="8" id="KW-0274">FAD</keyword>
<keyword evidence="12" id="KW-0472">Membrane</keyword>
<dbReference type="SMART" id="SM00382">
    <property type="entry name" value="AAA"/>
    <property type="match status" value="1"/>
</dbReference>
<evidence type="ECO:0000256" key="7">
    <source>
        <dbReference type="ARBA" id="ARBA00022741"/>
    </source>
</evidence>
<evidence type="ECO:0000256" key="6">
    <source>
        <dbReference type="ARBA" id="ARBA00022630"/>
    </source>
</evidence>
<dbReference type="Pfam" id="PF04954">
    <property type="entry name" value="SIP"/>
    <property type="match status" value="1"/>
</dbReference>
<keyword evidence="5" id="KW-0410">Iron transport</keyword>
<dbReference type="InterPro" id="IPR027417">
    <property type="entry name" value="P-loop_NTPase"/>
</dbReference>
<organism evidence="17 18">
    <name type="scientific">Microbacterium natoriense</name>
    <dbReference type="NCBI Taxonomy" id="284570"/>
    <lineage>
        <taxon>Bacteria</taxon>
        <taxon>Bacillati</taxon>
        <taxon>Actinomycetota</taxon>
        <taxon>Actinomycetes</taxon>
        <taxon>Micrococcales</taxon>
        <taxon>Microbacteriaceae</taxon>
        <taxon>Microbacterium</taxon>
    </lineage>
</organism>
<keyword evidence="9" id="KW-0067">ATP-binding</keyword>
<evidence type="ECO:0000256" key="11">
    <source>
        <dbReference type="ARBA" id="ARBA00023065"/>
    </source>
</evidence>
<dbReference type="PANTHER" id="PTHR42771">
    <property type="entry name" value="IRON(3+)-HYDROXAMATE IMPORT ATP-BINDING PROTEIN FHUC"/>
    <property type="match status" value="1"/>
</dbReference>
<dbReference type="PROSITE" id="PS51384">
    <property type="entry name" value="FAD_FR"/>
    <property type="match status" value="1"/>
</dbReference>
<evidence type="ECO:0000256" key="4">
    <source>
        <dbReference type="ARBA" id="ARBA00022475"/>
    </source>
</evidence>
<dbReference type="Pfam" id="PF00005">
    <property type="entry name" value="ABC_tran"/>
    <property type="match status" value="1"/>
</dbReference>
<evidence type="ECO:0000256" key="8">
    <source>
        <dbReference type="ARBA" id="ARBA00022827"/>
    </source>
</evidence>
<gene>
    <name evidence="17" type="ORF">QFZ53_001469</name>
</gene>
<evidence type="ECO:0000259" key="16">
    <source>
        <dbReference type="PROSITE" id="PS51384"/>
    </source>
</evidence>
<protein>
    <recommendedName>
        <fullName evidence="14">Mycobactin import ATP-binding/permease protein IrtA</fullName>
    </recommendedName>
</protein>
<keyword evidence="10" id="KW-0408">Iron</keyword>
<dbReference type="SUPFAM" id="SSF52540">
    <property type="entry name" value="P-loop containing nucleoside triphosphate hydrolases"/>
    <property type="match status" value="1"/>
</dbReference>
<dbReference type="InterPro" id="IPR003439">
    <property type="entry name" value="ABC_transporter-like_ATP-bd"/>
</dbReference>
<keyword evidence="11" id="KW-0406">Ion transport</keyword>
<feature type="domain" description="ABC transporter" evidence="15">
    <location>
        <begin position="6"/>
        <end position="241"/>
    </location>
</feature>
<dbReference type="GO" id="GO:0005886">
    <property type="term" value="C:plasma membrane"/>
    <property type="evidence" value="ECO:0007669"/>
    <property type="project" value="UniProtKB-SubCell"/>
</dbReference>
<dbReference type="CDD" id="cd03214">
    <property type="entry name" value="ABC_Iron-Siderophores_B12_Hemin"/>
    <property type="match status" value="1"/>
</dbReference>
<feature type="domain" description="FAD-binding FR-type" evidence="16">
    <location>
        <begin position="309"/>
        <end position="414"/>
    </location>
</feature>
<dbReference type="Proteomes" id="UP001244427">
    <property type="component" value="Unassembled WGS sequence"/>
</dbReference>
<keyword evidence="18" id="KW-1185">Reference proteome</keyword>
<dbReference type="Pfam" id="PF08021">
    <property type="entry name" value="FAD_binding_9"/>
    <property type="match status" value="1"/>
</dbReference>
<keyword evidence="4" id="KW-1003">Cell membrane</keyword>
<dbReference type="InterPro" id="IPR051535">
    <property type="entry name" value="Siderophore_ABC-ATPase"/>
</dbReference>
<comment type="caution">
    <text evidence="17">The sequence shown here is derived from an EMBL/GenBank/DDBJ whole genome shotgun (WGS) entry which is preliminary data.</text>
</comment>
<dbReference type="InterPro" id="IPR007037">
    <property type="entry name" value="SIP_rossman_dom"/>
</dbReference>
<dbReference type="InterPro" id="IPR017871">
    <property type="entry name" value="ABC_transporter-like_CS"/>
</dbReference>
<dbReference type="SUPFAM" id="SSF63380">
    <property type="entry name" value="Riboflavin synthase domain-like"/>
    <property type="match status" value="1"/>
</dbReference>
<dbReference type="Gene3D" id="2.40.30.10">
    <property type="entry name" value="Translation factors"/>
    <property type="match status" value="1"/>
</dbReference>
<proteinExistence type="predicted"/>
<sequence length="563" mass="61817">MNPSTLSAHGLRLGYAKRTIIDGLTLDLPVGGFTVIVGPNGCGKSTLLRALGRVIQPRAGSVTLDGVNLSSMPTRQVAQQLALLPQAPIAPGAITVGELVARGRNPHQSFLRQWSEEDETVVDDALRQVQLRGHTDRLVEQLSGGQRQRVWIAMALAQQTPVLLLDEPTTYLDIAHQIDVLDLCAELHEGGRTLIAVLHDLNLAARYASHVVAMRDGVVIAQGPPDQIFTTDLLRTVFDLDALVFPDPETGRPLVVPRNRRVTRHPAPEIPPSPTKGVRMNKNTAPLVDRTLPLHEQEAVLSKDHNRGLHHTHGVVREINEVTPELVRVVMYIAGLAGDPQWERPNVSLRLHLTDGDSTLSRVYTVRRADIAEETIEVDVVRHGESSPMMRWLDRLRLGDYISLVGPRPHFQFPDLRDRELLAFADATAIPALFSLLEQAPPGLRGHVWVATTDETAFAELPTVDGVSLTRLTPGAGYAAQFASYGPRANIVVWGAGERDEMRAVRTHFRTTVGLDKADVAVYGYWKRGVSNTAIDEARLRAYEAVLQQGGTVIEMDDLALPI</sequence>
<name>A0AAW8EVN2_9MICO</name>
<comment type="subcellular location">
    <subcellularLocation>
        <location evidence="2">Cell membrane</location>
        <topology evidence="2">Peripheral membrane protein</topology>
    </subcellularLocation>
</comment>
<evidence type="ECO:0000256" key="12">
    <source>
        <dbReference type="ARBA" id="ARBA00023136"/>
    </source>
</evidence>
<dbReference type="PANTHER" id="PTHR42771:SF2">
    <property type="entry name" value="IRON(3+)-HYDROXAMATE IMPORT ATP-BINDING PROTEIN FHUC"/>
    <property type="match status" value="1"/>
</dbReference>
<comment type="cofactor">
    <cofactor evidence="1">
        <name>FAD</name>
        <dbReference type="ChEBI" id="CHEBI:57692"/>
    </cofactor>
</comment>
<dbReference type="InterPro" id="IPR013113">
    <property type="entry name" value="SIP_FAD-bd"/>
</dbReference>
<dbReference type="GO" id="GO:0016887">
    <property type="term" value="F:ATP hydrolysis activity"/>
    <property type="evidence" value="ECO:0007669"/>
    <property type="project" value="InterPro"/>
</dbReference>
<evidence type="ECO:0000256" key="9">
    <source>
        <dbReference type="ARBA" id="ARBA00022840"/>
    </source>
</evidence>
<dbReference type="PROSITE" id="PS00211">
    <property type="entry name" value="ABC_TRANSPORTER_1"/>
    <property type="match status" value="1"/>
</dbReference>
<evidence type="ECO:0000313" key="17">
    <source>
        <dbReference type="EMBL" id="MDQ0647273.1"/>
    </source>
</evidence>
<dbReference type="GO" id="GO:0016491">
    <property type="term" value="F:oxidoreductase activity"/>
    <property type="evidence" value="ECO:0007669"/>
    <property type="project" value="InterPro"/>
</dbReference>
<dbReference type="CDD" id="cd06193">
    <property type="entry name" value="siderophore_interacting"/>
    <property type="match status" value="1"/>
</dbReference>
<evidence type="ECO:0000259" key="15">
    <source>
        <dbReference type="PROSITE" id="PS50893"/>
    </source>
</evidence>
<dbReference type="InterPro" id="IPR017927">
    <property type="entry name" value="FAD-bd_FR_type"/>
</dbReference>
<evidence type="ECO:0000256" key="1">
    <source>
        <dbReference type="ARBA" id="ARBA00001974"/>
    </source>
</evidence>
<dbReference type="InterPro" id="IPR003593">
    <property type="entry name" value="AAA+_ATPase"/>
</dbReference>
<evidence type="ECO:0000256" key="14">
    <source>
        <dbReference type="ARBA" id="ARBA00023488"/>
    </source>
</evidence>
<reference evidence="17 18" key="1">
    <citation type="submission" date="2023-07" db="EMBL/GenBank/DDBJ databases">
        <title>Comparative genomics of wheat-associated soil bacteria to identify genetic determinants of phenazine resistance.</title>
        <authorList>
            <person name="Mouncey N."/>
        </authorList>
    </citation>
    <scope>NUCLEOTIDE SEQUENCE [LARGE SCALE GENOMIC DNA]</scope>
    <source>
        <strain evidence="17 18">W4I9-1</strain>
    </source>
</reference>
<dbReference type="GO" id="GO:0006826">
    <property type="term" value="P:iron ion transport"/>
    <property type="evidence" value="ECO:0007669"/>
    <property type="project" value="UniProtKB-KW"/>
</dbReference>
<dbReference type="RefSeq" id="WP_307295054.1">
    <property type="nucleotide sequence ID" value="NZ_JAUSXV010000001.1"/>
</dbReference>
<dbReference type="InterPro" id="IPR017938">
    <property type="entry name" value="Riboflavin_synthase-like_b-brl"/>
</dbReference>
<dbReference type="Gene3D" id="3.40.50.80">
    <property type="entry name" value="Nucleotide-binding domain of ferredoxin-NADP reductase (FNR) module"/>
    <property type="match status" value="1"/>
</dbReference>
<comment type="subunit">
    <text evidence="13">Forms a heterodimer with IrtB.</text>
</comment>
<dbReference type="AlphaFoldDB" id="A0AAW8EVN2"/>
<evidence type="ECO:0000256" key="13">
    <source>
        <dbReference type="ARBA" id="ARBA00023467"/>
    </source>
</evidence>
<dbReference type="PROSITE" id="PS50893">
    <property type="entry name" value="ABC_TRANSPORTER_2"/>
    <property type="match status" value="1"/>
</dbReference>
<dbReference type="Gene3D" id="3.40.50.300">
    <property type="entry name" value="P-loop containing nucleotide triphosphate hydrolases"/>
    <property type="match status" value="1"/>
</dbReference>
<accession>A0AAW8EVN2</accession>
<keyword evidence="6" id="KW-0285">Flavoprotein</keyword>
<evidence type="ECO:0000256" key="10">
    <source>
        <dbReference type="ARBA" id="ARBA00023004"/>
    </source>
</evidence>
<keyword evidence="7" id="KW-0547">Nucleotide-binding</keyword>
<dbReference type="FunFam" id="3.40.50.300:FF:000134">
    <property type="entry name" value="Iron-enterobactin ABC transporter ATP-binding protein"/>
    <property type="match status" value="1"/>
</dbReference>
<evidence type="ECO:0000256" key="3">
    <source>
        <dbReference type="ARBA" id="ARBA00022448"/>
    </source>
</evidence>
<evidence type="ECO:0000313" key="18">
    <source>
        <dbReference type="Proteomes" id="UP001244427"/>
    </source>
</evidence>
<dbReference type="EMBL" id="JAUSXV010000001">
    <property type="protein sequence ID" value="MDQ0647273.1"/>
    <property type="molecule type" value="Genomic_DNA"/>
</dbReference>
<dbReference type="GO" id="GO:0005524">
    <property type="term" value="F:ATP binding"/>
    <property type="evidence" value="ECO:0007669"/>
    <property type="project" value="UniProtKB-KW"/>
</dbReference>
<evidence type="ECO:0000256" key="5">
    <source>
        <dbReference type="ARBA" id="ARBA00022496"/>
    </source>
</evidence>
<keyword evidence="3" id="KW-0813">Transport</keyword>